<dbReference type="PROSITE" id="PS51186">
    <property type="entry name" value="GNAT"/>
    <property type="match status" value="1"/>
</dbReference>
<proteinExistence type="predicted"/>
<accession>A0ABS6E2L3</accession>
<feature type="domain" description="N-acetyltransferase" evidence="1">
    <location>
        <begin position="1"/>
        <end position="114"/>
    </location>
</feature>
<name>A0ABS6E2L3_9FIRM</name>
<dbReference type="EMBL" id="JAHLPM010000002">
    <property type="protein sequence ID" value="MBU5437145.1"/>
    <property type="molecule type" value="Genomic_DNA"/>
</dbReference>
<keyword evidence="3" id="KW-1185">Reference proteome</keyword>
<dbReference type="CDD" id="cd04301">
    <property type="entry name" value="NAT_SF"/>
    <property type="match status" value="1"/>
</dbReference>
<dbReference type="Pfam" id="PF13302">
    <property type="entry name" value="Acetyltransf_3"/>
    <property type="match status" value="1"/>
</dbReference>
<dbReference type="Proteomes" id="UP000749471">
    <property type="component" value="Unassembled WGS sequence"/>
</dbReference>
<sequence length="118" mass="13586">MVQPTDGKNFYCLVYSLEDEPVGEVSFHRYNEITKTAEFNVKILSKYRGRGYAKEATILLLDYYFNEFFGEVMLDSIAISNNNGQKTLLNIGFEHRSSTDGVSLVSIDKEKYNESYKK</sequence>
<organism evidence="2 3">
    <name type="scientific">Tissierella simiarum</name>
    <dbReference type="NCBI Taxonomy" id="2841534"/>
    <lineage>
        <taxon>Bacteria</taxon>
        <taxon>Bacillati</taxon>
        <taxon>Bacillota</taxon>
        <taxon>Tissierellia</taxon>
        <taxon>Tissierellales</taxon>
        <taxon>Tissierellaceae</taxon>
        <taxon>Tissierella</taxon>
    </lineage>
</organism>
<dbReference type="InterPro" id="IPR000182">
    <property type="entry name" value="GNAT_dom"/>
</dbReference>
<reference evidence="2 3" key="1">
    <citation type="submission" date="2021-06" db="EMBL/GenBank/DDBJ databases">
        <authorList>
            <person name="Sun Q."/>
            <person name="Li D."/>
        </authorList>
    </citation>
    <scope>NUCLEOTIDE SEQUENCE [LARGE SCALE GENOMIC DNA]</scope>
    <source>
        <strain evidence="2 3">MSJ-40</strain>
    </source>
</reference>
<evidence type="ECO:0000313" key="3">
    <source>
        <dbReference type="Proteomes" id="UP000749471"/>
    </source>
</evidence>
<protein>
    <submittedName>
        <fullName evidence="2">GNAT family N-acetyltransferase</fullName>
    </submittedName>
</protein>
<comment type="caution">
    <text evidence="2">The sequence shown here is derived from an EMBL/GenBank/DDBJ whole genome shotgun (WGS) entry which is preliminary data.</text>
</comment>
<gene>
    <name evidence="2" type="ORF">KQI42_03930</name>
</gene>
<evidence type="ECO:0000313" key="2">
    <source>
        <dbReference type="EMBL" id="MBU5437145.1"/>
    </source>
</evidence>
<evidence type="ECO:0000259" key="1">
    <source>
        <dbReference type="PROSITE" id="PS51186"/>
    </source>
</evidence>